<dbReference type="InterPro" id="IPR002182">
    <property type="entry name" value="NB-ARC"/>
</dbReference>
<evidence type="ECO:0000259" key="1">
    <source>
        <dbReference type="Pfam" id="PF00931"/>
    </source>
</evidence>
<dbReference type="GO" id="GO:0043531">
    <property type="term" value="F:ADP binding"/>
    <property type="evidence" value="ECO:0007669"/>
    <property type="project" value="InterPro"/>
</dbReference>
<accession>T0K9D8</accession>
<dbReference type="Pfam" id="PF00931">
    <property type="entry name" value="NB-ARC"/>
    <property type="match status" value="1"/>
</dbReference>
<evidence type="ECO:0000313" key="3">
    <source>
        <dbReference type="Proteomes" id="UP000015530"/>
    </source>
</evidence>
<dbReference type="STRING" id="1237896.T0K9D8"/>
<name>T0K9D8_COLGC</name>
<dbReference type="OMA" id="RDKECES"/>
<dbReference type="InterPro" id="IPR053137">
    <property type="entry name" value="NLR-like"/>
</dbReference>
<dbReference type="OrthoDB" id="5086500at2759"/>
<proteinExistence type="predicted"/>
<gene>
    <name evidence="2" type="ORF">CGLO_10997</name>
</gene>
<reference evidence="3" key="1">
    <citation type="journal article" date="2013" name="Mol. Plant Microbe Interact.">
        <title>Global aspects of pacC regulation of pathogenicity genes in Colletotrichum gloeosporioides as revealed by transcriptome analysis.</title>
        <authorList>
            <person name="Alkan N."/>
            <person name="Meng X."/>
            <person name="Friedlander G."/>
            <person name="Reuveni E."/>
            <person name="Sukno S."/>
            <person name="Sherman A."/>
            <person name="Thon M."/>
            <person name="Fluhr R."/>
            <person name="Prusky D."/>
        </authorList>
    </citation>
    <scope>NUCLEOTIDE SEQUENCE [LARGE SCALE GENOMIC DNA]</scope>
    <source>
        <strain evidence="3">Cg-14</strain>
    </source>
</reference>
<feature type="domain" description="NB-ARC" evidence="1">
    <location>
        <begin position="4"/>
        <end position="168"/>
    </location>
</feature>
<dbReference type="SUPFAM" id="SSF52540">
    <property type="entry name" value="P-loop containing nucleoside triphosphate hydrolases"/>
    <property type="match status" value="1"/>
</dbReference>
<comment type="caution">
    <text evidence="2">The sequence shown here is derived from an EMBL/GenBank/DDBJ whole genome shotgun (WGS) entry which is preliminary data.</text>
</comment>
<sequence length="377" mass="41652">MRRLQTILRDKECESVALCGLGGAGKSEIVLSFAHWVKDTMPDHSIFWMSALSSGSIDKSYGDIAHKVGLDCSEGLGVKTALQRYLSSGIASPWVLIIDNADDEAVLKDMLHDGDGNSVLPRDDGCLTLFTTRSWDVAQCVSQGNVIDVEAMNEDDAKSLLVKLIGKNRWSEPDETVDILLEKLTCLPLAIAHAAAYMKRNRKSTRDYVNLVAGTDENLIKLLQQRMATGKATASVLTTWAISFEQINTHHPQAATLLSFCSQIEPKGIPRTILPNFTNEIDLDQAIGTLLSYAFIRDRGDMQQTFDMHSLVHLAAGVWLRETKGSKAATEAAVIRLAQLLPESEEMIEVWWAYLPHACRLLLSIDMAEIDLTEKIP</sequence>
<dbReference type="AlphaFoldDB" id="T0K9D8"/>
<dbReference type="HOGENOM" id="CLU_000288_125_17_1"/>
<dbReference type="PANTHER" id="PTHR46082">
    <property type="entry name" value="ATP/GTP-BINDING PROTEIN-RELATED"/>
    <property type="match status" value="1"/>
</dbReference>
<protein>
    <recommendedName>
        <fullName evidence="1">NB-ARC domain-containing protein</fullName>
    </recommendedName>
</protein>
<dbReference type="Gene3D" id="3.40.50.300">
    <property type="entry name" value="P-loop containing nucleotide triphosphate hydrolases"/>
    <property type="match status" value="1"/>
</dbReference>
<dbReference type="InterPro" id="IPR027417">
    <property type="entry name" value="P-loop_NTPase"/>
</dbReference>
<dbReference type="PANTHER" id="PTHR46082:SF6">
    <property type="entry name" value="AAA+ ATPASE DOMAIN-CONTAINING PROTEIN-RELATED"/>
    <property type="match status" value="1"/>
</dbReference>
<dbReference type="eggNOG" id="KOG1840">
    <property type="taxonomic scope" value="Eukaryota"/>
</dbReference>
<evidence type="ECO:0000313" key="2">
    <source>
        <dbReference type="EMBL" id="EQB49653.1"/>
    </source>
</evidence>
<organism evidence="2 3">
    <name type="scientific">Colletotrichum gloeosporioides (strain Cg-14)</name>
    <name type="common">Anthracnose fungus</name>
    <name type="synonym">Glomerella cingulata</name>
    <dbReference type="NCBI Taxonomy" id="1237896"/>
    <lineage>
        <taxon>Eukaryota</taxon>
        <taxon>Fungi</taxon>
        <taxon>Dikarya</taxon>
        <taxon>Ascomycota</taxon>
        <taxon>Pezizomycotina</taxon>
        <taxon>Sordariomycetes</taxon>
        <taxon>Hypocreomycetidae</taxon>
        <taxon>Glomerellales</taxon>
        <taxon>Glomerellaceae</taxon>
        <taxon>Colletotrichum</taxon>
        <taxon>Colletotrichum gloeosporioides species complex</taxon>
    </lineage>
</organism>
<dbReference type="EMBL" id="AMYD01002278">
    <property type="protein sequence ID" value="EQB49653.1"/>
    <property type="molecule type" value="Genomic_DNA"/>
</dbReference>
<dbReference type="Proteomes" id="UP000015530">
    <property type="component" value="Unassembled WGS sequence"/>
</dbReference>